<evidence type="ECO:0000313" key="4">
    <source>
        <dbReference type="Proteomes" id="UP000630142"/>
    </source>
</evidence>
<name>A0A8J3DNX7_9HYPH</name>
<reference evidence="3" key="2">
    <citation type="submission" date="2020-09" db="EMBL/GenBank/DDBJ databases">
        <authorList>
            <person name="Sun Q."/>
            <person name="Kim S."/>
        </authorList>
    </citation>
    <scope>NUCLEOTIDE SEQUENCE</scope>
    <source>
        <strain evidence="3">KCTC 42249</strain>
    </source>
</reference>
<organism evidence="3 4">
    <name type="scientific">Tianweitania populi</name>
    <dbReference type="NCBI Taxonomy" id="1607949"/>
    <lineage>
        <taxon>Bacteria</taxon>
        <taxon>Pseudomonadati</taxon>
        <taxon>Pseudomonadota</taxon>
        <taxon>Alphaproteobacteria</taxon>
        <taxon>Hyphomicrobiales</taxon>
        <taxon>Phyllobacteriaceae</taxon>
        <taxon>Tianweitania</taxon>
    </lineage>
</organism>
<comment type="caution">
    <text evidence="3">The sequence shown here is derived from an EMBL/GenBank/DDBJ whole genome shotgun (WGS) entry which is preliminary data.</text>
</comment>
<reference evidence="3" key="1">
    <citation type="journal article" date="2014" name="Int. J. Syst. Evol. Microbiol.">
        <title>Complete genome sequence of Corynebacterium casei LMG S-19264T (=DSM 44701T), isolated from a smear-ripened cheese.</title>
        <authorList>
            <consortium name="US DOE Joint Genome Institute (JGI-PGF)"/>
            <person name="Walter F."/>
            <person name="Albersmeier A."/>
            <person name="Kalinowski J."/>
            <person name="Ruckert C."/>
        </authorList>
    </citation>
    <scope>NUCLEOTIDE SEQUENCE</scope>
    <source>
        <strain evidence="3">KCTC 42249</strain>
    </source>
</reference>
<feature type="region of interest" description="Disordered" evidence="1">
    <location>
        <begin position="170"/>
        <end position="196"/>
    </location>
</feature>
<accession>A0A8J3DNX7</accession>
<dbReference type="RefSeq" id="WP_189503047.1">
    <property type="nucleotide sequence ID" value="NZ_BMZQ01000001.1"/>
</dbReference>
<dbReference type="InterPro" id="IPR038255">
    <property type="entry name" value="PBS_linker_sf"/>
</dbReference>
<feature type="domain" description="DUF4214" evidence="2">
    <location>
        <begin position="41"/>
        <end position="101"/>
    </location>
</feature>
<dbReference type="InterPro" id="IPR025282">
    <property type="entry name" value="DUF4214"/>
</dbReference>
<evidence type="ECO:0000256" key="1">
    <source>
        <dbReference type="SAM" id="MobiDB-lite"/>
    </source>
</evidence>
<gene>
    <name evidence="3" type="ORF">GCM10016234_17590</name>
</gene>
<proteinExistence type="predicted"/>
<protein>
    <recommendedName>
        <fullName evidence="2">DUF4214 domain-containing protein</fullName>
    </recommendedName>
</protein>
<evidence type="ECO:0000313" key="3">
    <source>
        <dbReference type="EMBL" id="GHD12791.1"/>
    </source>
</evidence>
<sequence>MATIQGIYIALFGRPADPAGLAYWEAETKGGTDLSGLIGRLTQSDEYLDRFEGQSQEQIVSTIYQALFGREPDAAGLAFFVDALANGTQTIETIAINILDGARNTDATIIENKQAAADLFTASLDTPEEIAAYVGDDAAAVGRAFISQVTADPASVPTQAEVDQAIDQGVVNPPEEPTQPGTGGGGGGTPQPVDTVSTRTGELSLKAQDAGQLFAGSGNSSKNFEITETSLSKIELALKGYHRGVGDVAAAVNGVYHFDGDDKAGFAFSVASLGEKTIEQLIKEGYVFTLKIDNDGGTGFGANSTSLTLQQQTSTTTGEAAQDSGYNWVRTAGNPIFDDEGNNHVTQNIQTPLWYGASAASNGSLQAGEYSVSLEVTKSGQIVANEQITLDVAPYTSKLTATDGVLSPVALKSDGSMLNGTGNSGDEFRVVQIDLNQNGAPDLEIALGGQAQRGRVYAPQDGVIHVADGEVPTFKFSIASLPDNGQPGASLASLLGQYDFRLHIDTNPTAITSFIDLSAKASADSNGAFDWTFDNGSWTDTHNQPVSLTDDAGNTHVSQNVQALGWYQPEGGHLFGPAASDKGLYTVSLEVYEKGSLDLVGSSTLVFDIA</sequence>
<keyword evidence="4" id="KW-1185">Reference proteome</keyword>
<dbReference type="Pfam" id="PF13946">
    <property type="entry name" value="DUF4214"/>
    <property type="match status" value="1"/>
</dbReference>
<dbReference type="Gene3D" id="1.10.3130.20">
    <property type="entry name" value="Phycobilisome linker domain"/>
    <property type="match status" value="1"/>
</dbReference>
<dbReference type="Proteomes" id="UP000630142">
    <property type="component" value="Unassembled WGS sequence"/>
</dbReference>
<evidence type="ECO:0000259" key="2">
    <source>
        <dbReference type="Pfam" id="PF13946"/>
    </source>
</evidence>
<dbReference type="EMBL" id="BMZQ01000001">
    <property type="protein sequence ID" value="GHD12791.1"/>
    <property type="molecule type" value="Genomic_DNA"/>
</dbReference>
<dbReference type="AlphaFoldDB" id="A0A8J3DNX7"/>